<protein>
    <submittedName>
        <fullName evidence="1">Uncharacterized protein</fullName>
    </submittedName>
</protein>
<gene>
    <name evidence="1" type="ORF">SP15_071</name>
</gene>
<organism evidence="1 2">
    <name type="scientific">Bacillus phage SP-15</name>
    <dbReference type="NCBI Taxonomy" id="1792032"/>
    <lineage>
        <taxon>Viruses</taxon>
        <taxon>Duplodnaviria</taxon>
        <taxon>Heunggongvirae</taxon>
        <taxon>Uroviricota</taxon>
        <taxon>Caudoviricetes</taxon>
        <taxon>Thornevirus</taxon>
        <taxon>Thornevirus SP15</taxon>
    </lineage>
</organism>
<dbReference type="Proteomes" id="UP000203261">
    <property type="component" value="Segment"/>
</dbReference>
<name>A0A127AW59_9CAUD</name>
<dbReference type="GeneID" id="29125239"/>
<accession>A0A127AW59</accession>
<proteinExistence type="predicted"/>
<dbReference type="KEGG" id="vg:29125239"/>
<keyword evidence="2" id="KW-1185">Reference proteome</keyword>
<evidence type="ECO:0000313" key="2">
    <source>
        <dbReference type="Proteomes" id="UP000203261"/>
    </source>
</evidence>
<evidence type="ECO:0000313" key="1">
    <source>
        <dbReference type="EMBL" id="AMM44870.1"/>
    </source>
</evidence>
<reference evidence="1 2" key="1">
    <citation type="submission" date="2015-08" db="EMBL/GenBank/DDBJ databases">
        <authorList>
            <person name="Babu N.S."/>
            <person name="Beckwith C.J."/>
            <person name="Beseler K.G."/>
            <person name="Brison A."/>
            <person name="Carone J.V."/>
            <person name="Caskin T.P."/>
            <person name="Diamond M."/>
            <person name="Durham M.E."/>
            <person name="Foxe J.M."/>
            <person name="Go M."/>
            <person name="Henderson B.A."/>
            <person name="Jones I.B."/>
            <person name="McGettigan J.A."/>
            <person name="Micheletti S.J."/>
            <person name="Nasrallah M.E."/>
            <person name="Ortiz D."/>
            <person name="Piller C.R."/>
            <person name="Privatt S.R."/>
            <person name="Schneider S.L."/>
            <person name="Sharp S."/>
            <person name="Smith T.C."/>
            <person name="Stanton J.D."/>
            <person name="Ullery H.E."/>
            <person name="Wilson R.J."/>
            <person name="Serrano M.G."/>
            <person name="Buck G."/>
            <person name="Lee V."/>
            <person name="Wang Y."/>
            <person name="Carvalho R."/>
            <person name="Voegtly L."/>
            <person name="Shi R."/>
            <person name="Duckworth R."/>
            <person name="Johnson A."/>
            <person name="Loviza R."/>
            <person name="Walstead R."/>
            <person name="Shah Z."/>
            <person name="Kiflezghi M."/>
            <person name="Wade K."/>
            <person name="Ball S.L."/>
            <person name="Bradley K.W."/>
            <person name="Asai D.J."/>
            <person name="Bowman C.A."/>
            <person name="Russell D.A."/>
            <person name="Pope W.H."/>
            <person name="Jacobs-Sera D."/>
            <person name="Hendrix R.W."/>
            <person name="Hatfull G.F."/>
        </authorList>
    </citation>
    <scope>NUCLEOTIDE SEQUENCE [LARGE SCALE GENOMIC DNA]</scope>
</reference>
<dbReference type="RefSeq" id="YP_009302459.1">
    <property type="nucleotide sequence ID" value="NC_031245.1"/>
</dbReference>
<sequence length="110" mass="12485">MKKTPRMTKRERRALQMEAIKKALPEDSKVLNQLIMIVEQNNMDVNNVYNMINMLSLHTSAVSELLIEKGIITQEEIDEKVKKLIEKASDVVAKETAEEITGVANKTSDK</sequence>
<dbReference type="EMBL" id="KT624200">
    <property type="protein sequence ID" value="AMM44870.1"/>
    <property type="molecule type" value="Genomic_DNA"/>
</dbReference>